<dbReference type="InterPro" id="IPR055041">
    <property type="entry name" value="Ape1_N"/>
</dbReference>
<evidence type="ECO:0000313" key="3">
    <source>
        <dbReference type="EMBL" id="SCZ71729.1"/>
    </source>
</evidence>
<sequence>MEPNKMEIVKQFRRQYQSVRIGLVIILSLSLISCHKQTPEPLPIQQPAKNQQLIDFGEPNLALLANKLHNSGHNQLHFVQIGDSHTAADFFTGKLRSLLQQRFGDAGIGFVNPINVPGQRNAIISMTGDKQQWKFTTSRKDNRPDFPLGGVIAEPDSQISQLILRLFTPSHDRYQLKTLYQASGDTQILVQSATKRILKLPATHGHWQFSTEESVTFPVNIMAIQNNQLKLGGWFIKRKQPGIMLSALGINGATINMMDKWQPEWIDTLVQMHPDMVILAYGTNEAFNYSLDLPSYRQQLETKIKQIRHQLPQAVILIIGPGDSLKNNQLTSCTAPQPTMLDNIIHIQQKVAQDQHTLFWNWREYMGGKCSIRRWARQDLARPDYVHLSAAGYERSAEALYQQLINILDQ</sequence>
<dbReference type="InterPro" id="IPR013830">
    <property type="entry name" value="SGNH_hydro"/>
</dbReference>
<dbReference type="SUPFAM" id="SSF52266">
    <property type="entry name" value="SGNH hydrolase"/>
    <property type="match status" value="1"/>
</dbReference>
<keyword evidence="4" id="KW-1185">Reference proteome</keyword>
<dbReference type="Gene3D" id="3.40.50.1110">
    <property type="entry name" value="SGNH hydrolase"/>
    <property type="match status" value="1"/>
</dbReference>
<feature type="domain" description="SGNH hydrolase-type esterase" evidence="1">
    <location>
        <begin position="248"/>
        <end position="395"/>
    </location>
</feature>
<name>A0A1G5REM2_PHOLU</name>
<dbReference type="EMBL" id="FMWJ01000026">
    <property type="protein sequence ID" value="SCZ71729.1"/>
    <property type="molecule type" value="Genomic_DNA"/>
</dbReference>
<proteinExistence type="predicted"/>
<gene>
    <name evidence="3" type="ORF">SAMN02982990_03823</name>
</gene>
<reference evidence="4" key="1">
    <citation type="submission" date="2016-10" db="EMBL/GenBank/DDBJ databases">
        <authorList>
            <person name="Varghese N."/>
            <person name="Submissions S."/>
        </authorList>
    </citation>
    <scope>NUCLEOTIDE SEQUENCE [LARGE SCALE GENOMIC DNA]</scope>
    <source>
        <strain evidence="4">ATCC 29999</strain>
    </source>
</reference>
<dbReference type="CDD" id="cd01825">
    <property type="entry name" value="SGNH_hydrolase_peri1"/>
    <property type="match status" value="1"/>
</dbReference>
<dbReference type="GO" id="GO:0016788">
    <property type="term" value="F:hydrolase activity, acting on ester bonds"/>
    <property type="evidence" value="ECO:0007669"/>
    <property type="project" value="UniProtKB-ARBA"/>
</dbReference>
<dbReference type="PROSITE" id="PS51257">
    <property type="entry name" value="PROKAR_LIPOPROTEIN"/>
    <property type="match status" value="1"/>
</dbReference>
<feature type="domain" description="Peptidoglycan O-acetylesterase N-terminal" evidence="2">
    <location>
        <begin position="107"/>
        <end position="218"/>
    </location>
</feature>
<dbReference type="Gene3D" id="2.60.120.1360">
    <property type="match status" value="1"/>
</dbReference>
<dbReference type="InterPro" id="IPR036514">
    <property type="entry name" value="SGNH_hydro_sf"/>
</dbReference>
<organism evidence="3 4">
    <name type="scientific">Photorhabdus luminescens</name>
    <name type="common">Xenorhabdus luminescens</name>
    <dbReference type="NCBI Taxonomy" id="29488"/>
    <lineage>
        <taxon>Bacteria</taxon>
        <taxon>Pseudomonadati</taxon>
        <taxon>Pseudomonadota</taxon>
        <taxon>Gammaproteobacteria</taxon>
        <taxon>Enterobacterales</taxon>
        <taxon>Morganellaceae</taxon>
        <taxon>Photorhabdus</taxon>
    </lineage>
</organism>
<dbReference type="Pfam" id="PF13472">
    <property type="entry name" value="Lipase_GDSL_2"/>
    <property type="match status" value="1"/>
</dbReference>
<protein>
    <submittedName>
        <fullName evidence="3">Lysophospholipase L1</fullName>
    </submittedName>
</protein>
<accession>A0A1G5REM2</accession>
<dbReference type="STRING" id="29488.KS18_10610"/>
<dbReference type="AlphaFoldDB" id="A0A1G5REM2"/>
<evidence type="ECO:0000259" key="1">
    <source>
        <dbReference type="Pfam" id="PF13472"/>
    </source>
</evidence>
<evidence type="ECO:0000313" key="4">
    <source>
        <dbReference type="Proteomes" id="UP000183223"/>
    </source>
</evidence>
<dbReference type="Pfam" id="PF22753">
    <property type="entry name" value="Ape1_N"/>
    <property type="match status" value="1"/>
</dbReference>
<dbReference type="Proteomes" id="UP000183223">
    <property type="component" value="Unassembled WGS sequence"/>
</dbReference>
<evidence type="ECO:0000259" key="2">
    <source>
        <dbReference type="Pfam" id="PF22753"/>
    </source>
</evidence>